<evidence type="ECO:0000313" key="5">
    <source>
        <dbReference type="EMBL" id="TCV11015.1"/>
    </source>
</evidence>
<dbReference type="InterPro" id="IPR004843">
    <property type="entry name" value="Calcineurin-like_PHP"/>
</dbReference>
<keyword evidence="6" id="KW-1185">Reference proteome</keyword>
<evidence type="ECO:0000256" key="3">
    <source>
        <dbReference type="SAM" id="SignalP"/>
    </source>
</evidence>
<evidence type="ECO:0000259" key="4">
    <source>
        <dbReference type="Pfam" id="PF00149"/>
    </source>
</evidence>
<dbReference type="EMBL" id="SMBZ01000029">
    <property type="protein sequence ID" value="TCV11015.1"/>
    <property type="molecule type" value="Genomic_DNA"/>
</dbReference>
<dbReference type="RefSeq" id="WP_132778118.1">
    <property type="nucleotide sequence ID" value="NZ_SMBZ01000029.1"/>
</dbReference>
<dbReference type="InterPro" id="IPR029052">
    <property type="entry name" value="Metallo-depent_PP-like"/>
</dbReference>
<evidence type="ECO:0000256" key="2">
    <source>
        <dbReference type="ARBA" id="ARBA00022801"/>
    </source>
</evidence>
<dbReference type="Pfam" id="PF00149">
    <property type="entry name" value="Metallophos"/>
    <property type="match status" value="1"/>
</dbReference>
<feature type="signal peptide" evidence="3">
    <location>
        <begin position="1"/>
        <end position="22"/>
    </location>
</feature>
<evidence type="ECO:0000256" key="1">
    <source>
        <dbReference type="ARBA" id="ARBA00022729"/>
    </source>
</evidence>
<dbReference type="Gene3D" id="3.60.21.10">
    <property type="match status" value="1"/>
</dbReference>
<dbReference type="InterPro" id="IPR051558">
    <property type="entry name" value="Metallophosphoesterase_PAP"/>
</dbReference>
<dbReference type="OrthoDB" id="9809781at2"/>
<dbReference type="AlphaFoldDB" id="A0A4R3VWR5"/>
<feature type="chain" id="PRO_5020997246" evidence="3">
    <location>
        <begin position="23"/>
        <end position="329"/>
    </location>
</feature>
<proteinExistence type="predicted"/>
<feature type="domain" description="Calcineurin-like phosphoesterase" evidence="4">
    <location>
        <begin position="34"/>
        <end position="246"/>
    </location>
</feature>
<dbReference type="GO" id="GO:0016787">
    <property type="term" value="F:hydrolase activity"/>
    <property type="evidence" value="ECO:0007669"/>
    <property type="project" value="UniProtKB-KW"/>
</dbReference>
<organism evidence="5 6">
    <name type="scientific">Sphingobacterium alimentarium</name>
    <dbReference type="NCBI Taxonomy" id="797292"/>
    <lineage>
        <taxon>Bacteria</taxon>
        <taxon>Pseudomonadati</taxon>
        <taxon>Bacteroidota</taxon>
        <taxon>Sphingobacteriia</taxon>
        <taxon>Sphingobacteriales</taxon>
        <taxon>Sphingobacteriaceae</taxon>
        <taxon>Sphingobacterium</taxon>
    </lineage>
</organism>
<reference evidence="5 6" key="1">
    <citation type="submission" date="2019-03" db="EMBL/GenBank/DDBJ databases">
        <title>Genomic Encyclopedia of Type Strains, Phase IV (KMG-IV): sequencing the most valuable type-strain genomes for metagenomic binning, comparative biology and taxonomic classification.</title>
        <authorList>
            <person name="Goeker M."/>
        </authorList>
    </citation>
    <scope>NUCLEOTIDE SEQUENCE [LARGE SCALE GENOMIC DNA]</scope>
    <source>
        <strain evidence="5 6">DSM 22362</strain>
    </source>
</reference>
<evidence type="ECO:0000313" key="6">
    <source>
        <dbReference type="Proteomes" id="UP000295197"/>
    </source>
</evidence>
<comment type="caution">
    <text evidence="5">The sequence shown here is derived from an EMBL/GenBank/DDBJ whole genome shotgun (WGS) entry which is preliminary data.</text>
</comment>
<accession>A0A4R3VWR5</accession>
<dbReference type="PANTHER" id="PTHR10161">
    <property type="entry name" value="TARTRATE-RESISTANT ACID PHOSPHATASE TYPE 5"/>
    <property type="match status" value="1"/>
</dbReference>
<dbReference type="PANTHER" id="PTHR10161:SF14">
    <property type="entry name" value="TARTRATE-RESISTANT ACID PHOSPHATASE TYPE 5"/>
    <property type="match status" value="1"/>
</dbReference>
<protein>
    <submittedName>
        <fullName evidence="5">3',5'-cyclic AMP phosphodiesterase CpdA</fullName>
    </submittedName>
</protein>
<name>A0A4R3VWR5_9SPHI</name>
<gene>
    <name evidence="5" type="ORF">EDC17_102918</name>
</gene>
<dbReference type="SUPFAM" id="SSF56300">
    <property type="entry name" value="Metallo-dependent phosphatases"/>
    <property type="match status" value="1"/>
</dbReference>
<keyword evidence="2" id="KW-0378">Hydrolase</keyword>
<dbReference type="Proteomes" id="UP000295197">
    <property type="component" value="Unassembled WGS sequence"/>
</dbReference>
<sequence length="329" mass="36684">MNQSTYLVLTFLFAILSMGAHGQTLLKESKNENLKILLISDLNDSYGSVSYSKDVHEVVKRAKEINPDLILCGGDMVAGQKASLTASRLDSMWMAFDRDVLDPIHQLGIPFGFTMGNHDASPSYQLDRAASYKFWSANKYKANLTYVDDTHFPYYFSYIKNNVFFISWDASSAEIPAAVKVWMEKQLALPIASKARARIVLGHLPLYAIVAAKNKKGEVLSEADETFEFLKRNNVDMYISGHQHAYYPATKEKLTLLHAGCLGGGPRPILGHSAAAKKAYAIVEIPKRKGIKKIKITGFEPANHRHILLESLPYSVNGFNGSVYKWSSK</sequence>
<keyword evidence="1 3" id="KW-0732">Signal</keyword>